<keyword evidence="10" id="KW-1185">Reference proteome</keyword>
<evidence type="ECO:0000256" key="7">
    <source>
        <dbReference type="PIRNR" id="PIRNR006241"/>
    </source>
</evidence>
<comment type="function">
    <text evidence="2 7">Catalyzes the reversible isomerization between hydroxypyruvate and 2-hydroxy-3-oxopropanoate (also termed tartronate semialdehyde).</text>
</comment>
<dbReference type="PANTHER" id="PTHR43489">
    <property type="entry name" value="ISOMERASE"/>
    <property type="match status" value="1"/>
</dbReference>
<dbReference type="SUPFAM" id="SSF51658">
    <property type="entry name" value="Xylose isomerase-like"/>
    <property type="match status" value="1"/>
</dbReference>
<comment type="similarity">
    <text evidence="3 7">Belongs to the hyi family.</text>
</comment>
<dbReference type="Proteomes" id="UP000316079">
    <property type="component" value="Unassembled WGS sequence"/>
</dbReference>
<dbReference type="Gene3D" id="3.20.20.150">
    <property type="entry name" value="Divalent-metal-dependent TIM barrel enzymes"/>
    <property type="match status" value="1"/>
</dbReference>
<dbReference type="GO" id="GO:0008903">
    <property type="term" value="F:hydroxypyruvate isomerase activity"/>
    <property type="evidence" value="ECO:0007669"/>
    <property type="project" value="UniProtKB-EC"/>
</dbReference>
<evidence type="ECO:0000313" key="10">
    <source>
        <dbReference type="Proteomes" id="UP000316079"/>
    </source>
</evidence>
<sequence>MQAAARAGFRAVEVAWIYNFDLKELKRVQQETGLDFVLINTPPGDMSAGDLGLGAVPGREQEFRMGLDQAVNFAKALNCKRIHLMAGRFPAGVDRSTMVPQMEETFIQNLKHAADVLSKVIFDTTLTDKPHTAGILERVAHPSIRMQMDIFHWQIMDGNLTHNIRKYLPLTGHIQVAQVPDRHEPDSAGEINFSFLFQLLDELDYQGYIGCEYKPQAFAYCKKQDLNIEVRQKLVLTGSENTGAATTEEQIHRESLRF</sequence>
<dbReference type="InterPro" id="IPR036237">
    <property type="entry name" value="Xyl_isomerase-like_sf"/>
</dbReference>
<dbReference type="AlphaFoldDB" id="A0A553RIQ2"/>
<organism evidence="9 10">
    <name type="scientific">Danionella cerebrum</name>
    <dbReference type="NCBI Taxonomy" id="2873325"/>
    <lineage>
        <taxon>Eukaryota</taxon>
        <taxon>Metazoa</taxon>
        <taxon>Chordata</taxon>
        <taxon>Craniata</taxon>
        <taxon>Vertebrata</taxon>
        <taxon>Euteleostomi</taxon>
        <taxon>Actinopterygii</taxon>
        <taxon>Neopterygii</taxon>
        <taxon>Teleostei</taxon>
        <taxon>Ostariophysi</taxon>
        <taxon>Cypriniformes</taxon>
        <taxon>Danionidae</taxon>
        <taxon>Danioninae</taxon>
        <taxon>Danionella</taxon>
    </lineage>
</organism>
<reference evidence="9 10" key="1">
    <citation type="journal article" date="2019" name="Sci. Data">
        <title>Hybrid genome assembly and annotation of Danionella translucida.</title>
        <authorList>
            <person name="Kadobianskyi M."/>
            <person name="Schulze L."/>
            <person name="Schuelke M."/>
            <person name="Judkewitz B."/>
        </authorList>
    </citation>
    <scope>NUCLEOTIDE SEQUENCE [LARGE SCALE GENOMIC DNA]</scope>
    <source>
        <strain evidence="9 10">Bolton</strain>
    </source>
</reference>
<dbReference type="InterPro" id="IPR013022">
    <property type="entry name" value="Xyl_isomerase-like_TIM-brl"/>
</dbReference>
<evidence type="ECO:0000256" key="1">
    <source>
        <dbReference type="ARBA" id="ARBA00000476"/>
    </source>
</evidence>
<evidence type="ECO:0000256" key="3">
    <source>
        <dbReference type="ARBA" id="ARBA00005962"/>
    </source>
</evidence>
<keyword evidence="6 7" id="KW-0413">Isomerase</keyword>
<evidence type="ECO:0000256" key="2">
    <source>
        <dbReference type="ARBA" id="ARBA00002968"/>
    </source>
</evidence>
<feature type="domain" description="Xylose isomerase-like TIM barrel" evidence="8">
    <location>
        <begin position="2"/>
        <end position="215"/>
    </location>
</feature>
<dbReference type="EC" id="5.3.1.22" evidence="4 7"/>
<evidence type="ECO:0000313" key="9">
    <source>
        <dbReference type="EMBL" id="TRZ02063.1"/>
    </source>
</evidence>
<evidence type="ECO:0000259" key="8">
    <source>
        <dbReference type="Pfam" id="PF01261"/>
    </source>
</evidence>
<accession>A0A553RIQ2</accession>
<dbReference type="InterPro" id="IPR026040">
    <property type="entry name" value="HyI-like"/>
</dbReference>
<comment type="catalytic activity">
    <reaction evidence="1 7">
        <text>3-hydroxypyruvate = 2-hydroxy-3-oxopropanoate</text>
        <dbReference type="Rhea" id="RHEA:11952"/>
        <dbReference type="ChEBI" id="CHEBI:17180"/>
        <dbReference type="ChEBI" id="CHEBI:57978"/>
        <dbReference type="EC" id="5.3.1.22"/>
    </reaction>
</comment>
<dbReference type="PANTHER" id="PTHR43489:SF6">
    <property type="entry name" value="HYDROXYPYRUVATE ISOMERASE-RELATED"/>
    <property type="match status" value="1"/>
</dbReference>
<gene>
    <name evidence="9" type="ORF">DNTS_016331</name>
</gene>
<dbReference type="STRING" id="623744.A0A553RIQ2"/>
<dbReference type="Pfam" id="PF01261">
    <property type="entry name" value="AP_endonuc_2"/>
    <property type="match status" value="1"/>
</dbReference>
<dbReference type="EMBL" id="SRMA01024020">
    <property type="protein sequence ID" value="TRZ02063.1"/>
    <property type="molecule type" value="Genomic_DNA"/>
</dbReference>
<evidence type="ECO:0000256" key="4">
    <source>
        <dbReference type="ARBA" id="ARBA00012570"/>
    </source>
</evidence>
<comment type="caution">
    <text evidence="9">The sequence shown here is derived from an EMBL/GenBank/DDBJ whole genome shotgun (WGS) entry which is preliminary data.</text>
</comment>
<dbReference type="OrthoDB" id="4214675at2759"/>
<evidence type="ECO:0000256" key="6">
    <source>
        <dbReference type="ARBA" id="ARBA00023235"/>
    </source>
</evidence>
<proteinExistence type="inferred from homology"/>
<protein>
    <recommendedName>
        <fullName evidence="5 7">Putative hydroxypyruvate isomerase</fullName>
        <ecNumber evidence="4 7">5.3.1.22</ecNumber>
    </recommendedName>
</protein>
<evidence type="ECO:0000256" key="5">
    <source>
        <dbReference type="ARBA" id="ARBA00017985"/>
    </source>
</evidence>
<dbReference type="InterPro" id="IPR050417">
    <property type="entry name" value="Sugar_Epim/Isomerase"/>
</dbReference>
<dbReference type="GO" id="GO:0046487">
    <property type="term" value="P:glyoxylate metabolic process"/>
    <property type="evidence" value="ECO:0007669"/>
    <property type="project" value="TreeGrafter"/>
</dbReference>
<dbReference type="PIRSF" id="PIRSF006241">
    <property type="entry name" value="HyI"/>
    <property type="match status" value="1"/>
</dbReference>
<name>A0A553RIQ2_9TELE</name>